<keyword evidence="3" id="KW-1185">Reference proteome</keyword>
<dbReference type="Pfam" id="PF20129">
    <property type="entry name" value="DUF6519"/>
    <property type="match status" value="2"/>
</dbReference>
<evidence type="ECO:0000313" key="3">
    <source>
        <dbReference type="Proteomes" id="UP001501867"/>
    </source>
</evidence>
<dbReference type="RefSeq" id="WP_344167124.1">
    <property type="nucleotide sequence ID" value="NZ_BAAABV010000028.1"/>
</dbReference>
<reference evidence="3" key="1">
    <citation type="journal article" date="2019" name="Int. J. Syst. Evol. Microbiol.">
        <title>The Global Catalogue of Microorganisms (GCM) 10K type strain sequencing project: providing services to taxonomists for standard genome sequencing and annotation.</title>
        <authorList>
            <consortium name="The Broad Institute Genomics Platform"/>
            <consortium name="The Broad Institute Genome Sequencing Center for Infectious Disease"/>
            <person name="Wu L."/>
            <person name="Ma J."/>
        </authorList>
    </citation>
    <scope>NUCLEOTIDE SEQUENCE [LARGE SCALE GENOMIC DNA]</scope>
    <source>
        <strain evidence="3">JCM 4505</strain>
    </source>
</reference>
<proteinExistence type="predicted"/>
<feature type="region of interest" description="Disordered" evidence="1">
    <location>
        <begin position="346"/>
        <end position="377"/>
    </location>
</feature>
<accession>A0ABP3FIK2</accession>
<dbReference type="Proteomes" id="UP001501867">
    <property type="component" value="Unassembled WGS sequence"/>
</dbReference>
<name>A0ABP3FIK2_9ACTN</name>
<dbReference type="EMBL" id="BAAABV010000028">
    <property type="protein sequence ID" value="GAA0316808.1"/>
    <property type="molecule type" value="Genomic_DNA"/>
</dbReference>
<sequence length="485" mass="51045">MAVDISRVTFDASKHYSRLIHQQGRVTLDADANEQAAVLLHYLRTVVADVLGPAASPRAAPGFTVTRIPGDPARDLAVGAGRLYADGLLVENGAPTTYLTQPEGFVDEERAPVPASGPFVAYLRVWEREITAIQDPAIREVALGGAGPDTAARAKVVWQVALHPFGDEDPGGGGAAARLGEWLDALHRPAGLLAARVGPPLPGPPDPCALSPAARFRGPENQLYRVQIHTSGTGAPPPGAAPAARRTVPSSRRRGAAARATAEGPPVATFVWSRENASVAFPVAAVAGPVVTLEEWGRDGRLGLDVGDRVELVDDANAVRAADDVPTAPPQGVHRVTAVDRAARTVTLDADPNAPAPGRRTPPPPVSGDPGLHPYLRRWDHRPAAGAQALPVVLDTWIPLEDGVEVRFTDPPQPAGREAAGRFRRGDHWLVPARTLPGDVLWPQTDEGPAALAPHGTAYHYVPLAYVPAQGDPVPLVPAFSPLFP</sequence>
<comment type="caution">
    <text evidence="2">The sequence shown here is derived from an EMBL/GenBank/DDBJ whole genome shotgun (WGS) entry which is preliminary data.</text>
</comment>
<feature type="region of interest" description="Disordered" evidence="1">
    <location>
        <begin position="231"/>
        <end position="261"/>
    </location>
</feature>
<protein>
    <submittedName>
        <fullName evidence="2">Uncharacterized protein</fullName>
    </submittedName>
</protein>
<gene>
    <name evidence="2" type="ORF">GCM10010302_64870</name>
</gene>
<dbReference type="InterPro" id="IPR045392">
    <property type="entry name" value="DUF6519"/>
</dbReference>
<evidence type="ECO:0000256" key="1">
    <source>
        <dbReference type="SAM" id="MobiDB-lite"/>
    </source>
</evidence>
<organism evidence="2 3">
    <name type="scientific">Streptomyces polychromogenes</name>
    <dbReference type="NCBI Taxonomy" id="67342"/>
    <lineage>
        <taxon>Bacteria</taxon>
        <taxon>Bacillati</taxon>
        <taxon>Actinomycetota</taxon>
        <taxon>Actinomycetes</taxon>
        <taxon>Kitasatosporales</taxon>
        <taxon>Streptomycetaceae</taxon>
        <taxon>Streptomyces</taxon>
    </lineage>
</organism>
<evidence type="ECO:0000313" key="2">
    <source>
        <dbReference type="EMBL" id="GAA0316808.1"/>
    </source>
</evidence>